<evidence type="ECO:0000256" key="2">
    <source>
        <dbReference type="ARBA" id="ARBA00022763"/>
    </source>
</evidence>
<dbReference type="Gene3D" id="3.40.50.300">
    <property type="entry name" value="P-loop containing nucleotide triphosphate hydrolases"/>
    <property type="match status" value="2"/>
</dbReference>
<accession>A0A2N2EAG1</accession>
<evidence type="ECO:0000256" key="4">
    <source>
        <dbReference type="ARBA" id="ARBA00022806"/>
    </source>
</evidence>
<reference evidence="10 11" key="1">
    <citation type="journal article" date="2017" name="ISME J.">
        <title>Potential for microbial H2 and metal transformations associated with novel bacteria and archaea in deep terrestrial subsurface sediments.</title>
        <authorList>
            <person name="Hernsdorf A.W."/>
            <person name="Amano Y."/>
            <person name="Miyakawa K."/>
            <person name="Ise K."/>
            <person name="Suzuki Y."/>
            <person name="Anantharaman K."/>
            <person name="Probst A."/>
            <person name="Burstein D."/>
            <person name="Thomas B.C."/>
            <person name="Banfield J.F."/>
        </authorList>
    </citation>
    <scope>NUCLEOTIDE SEQUENCE [LARGE SCALE GENOMIC DNA]</scope>
    <source>
        <strain evidence="10">HGW-Falkowbacteria-1</strain>
    </source>
</reference>
<dbReference type="GO" id="GO:0003678">
    <property type="term" value="F:DNA helicase activity"/>
    <property type="evidence" value="ECO:0007669"/>
    <property type="project" value="TreeGrafter"/>
</dbReference>
<dbReference type="InterPro" id="IPR014001">
    <property type="entry name" value="Helicase_ATP-bd"/>
</dbReference>
<feature type="domain" description="Helicase ATP-binding" evidence="8">
    <location>
        <begin position="275"/>
        <end position="449"/>
    </location>
</feature>
<proteinExistence type="predicted"/>
<dbReference type="InterPro" id="IPR011545">
    <property type="entry name" value="DEAD/DEAH_box_helicase_dom"/>
</dbReference>
<dbReference type="SMART" id="SM00487">
    <property type="entry name" value="DEXDc"/>
    <property type="match status" value="1"/>
</dbReference>
<dbReference type="GO" id="GO:0003677">
    <property type="term" value="F:DNA binding"/>
    <property type="evidence" value="ECO:0007669"/>
    <property type="project" value="UniProtKB-KW"/>
</dbReference>
<protein>
    <submittedName>
        <fullName evidence="10">ATP-dependent DNA helicase RecG</fullName>
    </submittedName>
</protein>
<dbReference type="PANTHER" id="PTHR47964:SF1">
    <property type="entry name" value="ATP-DEPENDENT DNA HELICASE HOMOLOG RECG, CHLOROPLASTIC"/>
    <property type="match status" value="1"/>
</dbReference>
<keyword evidence="4 10" id="KW-0347">Helicase</keyword>
<dbReference type="Proteomes" id="UP000233517">
    <property type="component" value="Unassembled WGS sequence"/>
</dbReference>
<dbReference type="InterPro" id="IPR047112">
    <property type="entry name" value="RecG/Mfd"/>
</dbReference>
<dbReference type="Pfam" id="PF17191">
    <property type="entry name" value="RecG_wedge"/>
    <property type="match status" value="1"/>
</dbReference>
<dbReference type="PROSITE" id="PS51192">
    <property type="entry name" value="HELICASE_ATP_BIND_1"/>
    <property type="match status" value="1"/>
</dbReference>
<dbReference type="CDD" id="cd04488">
    <property type="entry name" value="RecG_wedge_OBF"/>
    <property type="match status" value="1"/>
</dbReference>
<dbReference type="Gene3D" id="1.10.150.20">
    <property type="entry name" value="5' to 3' exonuclease, C-terminal subdomain"/>
    <property type="match status" value="1"/>
</dbReference>
<evidence type="ECO:0000256" key="7">
    <source>
        <dbReference type="ARBA" id="ARBA00023204"/>
    </source>
</evidence>
<dbReference type="SUPFAM" id="SSF50249">
    <property type="entry name" value="Nucleic acid-binding proteins"/>
    <property type="match status" value="1"/>
</dbReference>
<comment type="caution">
    <text evidence="10">The sequence shown here is derived from an EMBL/GenBank/DDBJ whole genome shotgun (WGS) entry which is preliminary data.</text>
</comment>
<keyword evidence="7" id="KW-0234">DNA repair</keyword>
<name>A0A2N2EAG1_9BACT</name>
<dbReference type="SUPFAM" id="SSF52540">
    <property type="entry name" value="P-loop containing nucleoside triphosphate hydrolases"/>
    <property type="match status" value="2"/>
</dbReference>
<dbReference type="PROSITE" id="PS51194">
    <property type="entry name" value="HELICASE_CTER"/>
    <property type="match status" value="1"/>
</dbReference>
<dbReference type="Pfam" id="PF00271">
    <property type="entry name" value="Helicase_C"/>
    <property type="match status" value="1"/>
</dbReference>
<evidence type="ECO:0000256" key="6">
    <source>
        <dbReference type="ARBA" id="ARBA00023125"/>
    </source>
</evidence>
<dbReference type="Pfam" id="PF00270">
    <property type="entry name" value="DEAD"/>
    <property type="match status" value="1"/>
</dbReference>
<evidence type="ECO:0000256" key="3">
    <source>
        <dbReference type="ARBA" id="ARBA00022801"/>
    </source>
</evidence>
<sequence>MENLEKNIKTLPKIGDKTEKKLEKMGIKTINDLIFHFPFRYEKYEFCENLGKIKINTAINLKVKIDLIRNKRSFRKKMTISEAIVSDDHGSLEVIWFNQPFISKTLKNGDMVSLAGKIMANNGRLIMASPIYEKINQYSEPIHTKGIVPIYNLTSGLTQKQLRFFIKKISPNFLKITEYLPKETLERQSLININLATEKIHFPKKDDDIEKASEYFKFLELFLFQLKSYFLKKELETKRAEKLEIKLNEIKKFILSLPFELTDDQKKSSWEILKDIEKNNPMSRLLQGDVGSGKTIVALIAILNCLLNKKQAIFMAPTEILATQHYKTALKLLEKYNFKIALLSSQKKESNFELLSKNKKDIQQIICQQADLIIGTHSLISENIHFKNLSLVVIDEQHRFGVSQRQEILKKNLDDNKKETTPHFLSMTATPIPRSLSLVLFNGSKLSSIKTKPKNRLDIKTEIVSTERKNKMYEFINQEIKNGRQAFIICPLIEEIENSEIKSVKEEYQKLKKNIFPEIEMSILHGKMKATEKEQIMSDFLANKIKIIISTSVIEVGIDVPNATIMLIEGAERFGLAQLHQFRGRVGRGEYQSYCFLSLSETKNDTPFFDKKINYSKSTSRLEALKKYQNGLDLAKIDLKNRGSGNIYGKIQSGFTNFKFASIFDYETIKKSRDEIELLSQSDPNFEKYPLLLKKITKNIEETHLE</sequence>
<keyword evidence="5" id="KW-0067">ATP-binding</keyword>
<dbReference type="GO" id="GO:0006281">
    <property type="term" value="P:DNA repair"/>
    <property type="evidence" value="ECO:0007669"/>
    <property type="project" value="UniProtKB-KW"/>
</dbReference>
<evidence type="ECO:0000259" key="9">
    <source>
        <dbReference type="PROSITE" id="PS51194"/>
    </source>
</evidence>
<evidence type="ECO:0000313" key="10">
    <source>
        <dbReference type="EMBL" id="PKM91666.1"/>
    </source>
</evidence>
<keyword evidence="1" id="KW-0547">Nucleotide-binding</keyword>
<dbReference type="AlphaFoldDB" id="A0A2N2EAG1"/>
<dbReference type="EMBL" id="PHAI01000001">
    <property type="protein sequence ID" value="PKM91666.1"/>
    <property type="molecule type" value="Genomic_DNA"/>
</dbReference>
<evidence type="ECO:0000259" key="8">
    <source>
        <dbReference type="PROSITE" id="PS51192"/>
    </source>
</evidence>
<dbReference type="PANTHER" id="PTHR47964">
    <property type="entry name" value="ATP-DEPENDENT DNA HELICASE HOMOLOG RECG, CHLOROPLASTIC"/>
    <property type="match status" value="1"/>
</dbReference>
<dbReference type="NCBIfam" id="NF008165">
    <property type="entry name" value="PRK10917.1-3"/>
    <property type="match status" value="1"/>
</dbReference>
<organism evidence="10 11">
    <name type="scientific">Candidatus Falkowbacteria bacterium HGW-Falkowbacteria-1</name>
    <dbReference type="NCBI Taxonomy" id="2013768"/>
    <lineage>
        <taxon>Bacteria</taxon>
        <taxon>Candidatus Falkowiibacteriota</taxon>
    </lineage>
</organism>
<gene>
    <name evidence="10" type="ORF">CVU82_00440</name>
</gene>
<dbReference type="SMART" id="SM00490">
    <property type="entry name" value="HELICc"/>
    <property type="match status" value="1"/>
</dbReference>
<feature type="domain" description="Helicase C-terminal" evidence="9">
    <location>
        <begin position="458"/>
        <end position="633"/>
    </location>
</feature>
<dbReference type="GO" id="GO:0016787">
    <property type="term" value="F:hydrolase activity"/>
    <property type="evidence" value="ECO:0007669"/>
    <property type="project" value="UniProtKB-KW"/>
</dbReference>
<keyword evidence="6" id="KW-0238">DNA-binding</keyword>
<dbReference type="Gene3D" id="2.40.50.140">
    <property type="entry name" value="Nucleic acid-binding proteins"/>
    <property type="match status" value="1"/>
</dbReference>
<dbReference type="InterPro" id="IPR012340">
    <property type="entry name" value="NA-bd_OB-fold"/>
</dbReference>
<keyword evidence="3" id="KW-0378">Hydrolase</keyword>
<dbReference type="GO" id="GO:0005524">
    <property type="term" value="F:ATP binding"/>
    <property type="evidence" value="ECO:0007669"/>
    <property type="project" value="UniProtKB-KW"/>
</dbReference>
<dbReference type="InterPro" id="IPR033454">
    <property type="entry name" value="RecG_wedge"/>
</dbReference>
<evidence type="ECO:0000313" key="11">
    <source>
        <dbReference type="Proteomes" id="UP000233517"/>
    </source>
</evidence>
<evidence type="ECO:0000256" key="5">
    <source>
        <dbReference type="ARBA" id="ARBA00022840"/>
    </source>
</evidence>
<evidence type="ECO:0000256" key="1">
    <source>
        <dbReference type="ARBA" id="ARBA00022741"/>
    </source>
</evidence>
<dbReference type="NCBIfam" id="NF008168">
    <property type="entry name" value="PRK10917.2-2"/>
    <property type="match status" value="1"/>
</dbReference>
<keyword evidence="2" id="KW-0227">DNA damage</keyword>
<dbReference type="InterPro" id="IPR027417">
    <property type="entry name" value="P-loop_NTPase"/>
</dbReference>
<dbReference type="InterPro" id="IPR001650">
    <property type="entry name" value="Helicase_C-like"/>
</dbReference>